<evidence type="ECO:0000313" key="3">
    <source>
        <dbReference type="Proteomes" id="UP001283361"/>
    </source>
</evidence>
<keyword evidence="3" id="KW-1185">Reference proteome</keyword>
<dbReference type="Proteomes" id="UP001283361">
    <property type="component" value="Unassembled WGS sequence"/>
</dbReference>
<dbReference type="AlphaFoldDB" id="A0AAE1CUQ6"/>
<organism evidence="2 3">
    <name type="scientific">Elysia crispata</name>
    <name type="common">lettuce slug</name>
    <dbReference type="NCBI Taxonomy" id="231223"/>
    <lineage>
        <taxon>Eukaryota</taxon>
        <taxon>Metazoa</taxon>
        <taxon>Spiralia</taxon>
        <taxon>Lophotrochozoa</taxon>
        <taxon>Mollusca</taxon>
        <taxon>Gastropoda</taxon>
        <taxon>Heterobranchia</taxon>
        <taxon>Euthyneura</taxon>
        <taxon>Panpulmonata</taxon>
        <taxon>Sacoglossa</taxon>
        <taxon>Placobranchoidea</taxon>
        <taxon>Plakobranchidae</taxon>
        <taxon>Elysia</taxon>
    </lineage>
</organism>
<proteinExistence type="predicted"/>
<protein>
    <submittedName>
        <fullName evidence="2">Uncharacterized protein</fullName>
    </submittedName>
</protein>
<accession>A0AAE1CUQ6</accession>
<evidence type="ECO:0000256" key="1">
    <source>
        <dbReference type="SAM" id="MobiDB-lite"/>
    </source>
</evidence>
<feature type="compositionally biased region" description="Polar residues" evidence="1">
    <location>
        <begin position="1"/>
        <end position="10"/>
    </location>
</feature>
<evidence type="ECO:0000313" key="2">
    <source>
        <dbReference type="EMBL" id="KAK3736211.1"/>
    </source>
</evidence>
<feature type="compositionally biased region" description="Basic and acidic residues" evidence="1">
    <location>
        <begin position="11"/>
        <end position="20"/>
    </location>
</feature>
<sequence length="173" mass="19590">MNIAELSQISRHSDQDTELEGCHISRKKNKKTVVELEDYGNSQKQDAIKLNEIGSESEKIPVERIKVQSCSTVQPQCGRDKTAVDLDLDLELREGRQQPELDGKCFNLLPSSEKKSVKRRCHFSRHGCQSSVRHGVTALQPDRPETVLISCIILQAPYNTALQRYSLTEPKLF</sequence>
<gene>
    <name evidence="2" type="ORF">RRG08_058183</name>
</gene>
<feature type="region of interest" description="Disordered" evidence="1">
    <location>
        <begin position="1"/>
        <end position="20"/>
    </location>
</feature>
<reference evidence="2" key="1">
    <citation type="journal article" date="2023" name="G3 (Bethesda)">
        <title>A reference genome for the long-term kleptoplast-retaining sea slug Elysia crispata morphotype clarki.</title>
        <authorList>
            <person name="Eastman K.E."/>
            <person name="Pendleton A.L."/>
            <person name="Shaikh M.A."/>
            <person name="Suttiyut T."/>
            <person name="Ogas R."/>
            <person name="Tomko P."/>
            <person name="Gavelis G."/>
            <person name="Widhalm J.R."/>
            <person name="Wisecaver J.H."/>
        </authorList>
    </citation>
    <scope>NUCLEOTIDE SEQUENCE</scope>
    <source>
        <strain evidence="2">ECLA1</strain>
    </source>
</reference>
<dbReference type="EMBL" id="JAWDGP010006732">
    <property type="protein sequence ID" value="KAK3736211.1"/>
    <property type="molecule type" value="Genomic_DNA"/>
</dbReference>
<comment type="caution">
    <text evidence="2">The sequence shown here is derived from an EMBL/GenBank/DDBJ whole genome shotgun (WGS) entry which is preliminary data.</text>
</comment>
<name>A0AAE1CUQ6_9GAST</name>